<feature type="compositionally biased region" description="Basic and acidic residues" evidence="1">
    <location>
        <begin position="179"/>
        <end position="188"/>
    </location>
</feature>
<dbReference type="Proteomes" id="UP000039046">
    <property type="component" value="Unassembled WGS sequence"/>
</dbReference>
<dbReference type="EMBL" id="CDHN01000004">
    <property type="protein sequence ID" value="CEJ92323.1"/>
    <property type="molecule type" value="Genomic_DNA"/>
</dbReference>
<dbReference type="AlphaFoldDB" id="A0A0A1TMN3"/>
<organism evidence="2 3">
    <name type="scientific">[Torrubiella] hemipterigena</name>
    <dbReference type="NCBI Taxonomy" id="1531966"/>
    <lineage>
        <taxon>Eukaryota</taxon>
        <taxon>Fungi</taxon>
        <taxon>Dikarya</taxon>
        <taxon>Ascomycota</taxon>
        <taxon>Pezizomycotina</taxon>
        <taxon>Sordariomycetes</taxon>
        <taxon>Hypocreomycetidae</taxon>
        <taxon>Hypocreales</taxon>
        <taxon>Clavicipitaceae</taxon>
        <taxon>Clavicipitaceae incertae sedis</taxon>
        <taxon>'Torrubiella' clade</taxon>
    </lineage>
</organism>
<proteinExistence type="predicted"/>
<dbReference type="HOGENOM" id="CLU_1373065_0_0_1"/>
<reference evidence="2 3" key="1">
    <citation type="journal article" date="2015" name="Genome Announc.">
        <title>Draft Genome Sequence and Gene Annotation of the Entomopathogenic Fungus Verticillium hemipterigenum.</title>
        <authorList>
            <person name="Horn F."/>
            <person name="Habel A."/>
            <person name="Scharf D.H."/>
            <person name="Dworschak J."/>
            <person name="Brakhage A.A."/>
            <person name="Guthke R."/>
            <person name="Hertweck C."/>
            <person name="Linde J."/>
        </authorList>
    </citation>
    <scope>NUCLEOTIDE SEQUENCE [LARGE SCALE GENOMIC DNA]</scope>
</reference>
<evidence type="ECO:0000313" key="3">
    <source>
        <dbReference type="Proteomes" id="UP000039046"/>
    </source>
</evidence>
<gene>
    <name evidence="2" type="ORF">VHEMI07983</name>
</gene>
<keyword evidence="3" id="KW-1185">Reference proteome</keyword>
<evidence type="ECO:0000256" key="1">
    <source>
        <dbReference type="SAM" id="MobiDB-lite"/>
    </source>
</evidence>
<feature type="region of interest" description="Disordered" evidence="1">
    <location>
        <begin position="177"/>
        <end position="199"/>
    </location>
</feature>
<protein>
    <submittedName>
        <fullName evidence="2">Uncharacterized protein</fullName>
    </submittedName>
</protein>
<sequence>MLEGVDPVVALGWFLKKDENDKTTWFSHSGNNYPGFFSLVIGSTDHLGSGEEPKNCSLAVMTNSIEGYSAAHRISAAVAHRKGWPMTWVNKSGSIPLGLSGEEAGERWKAWEGVWTDKDEKHTYEVKEFEDEPGLVFDGVGPLKLVPAAGRKLKREDGYEEFVVESMEVVVTLEEEKDGGEKSVKLLQDDGTMELTKAK</sequence>
<name>A0A0A1TMN3_9HYPO</name>
<evidence type="ECO:0000313" key="2">
    <source>
        <dbReference type="EMBL" id="CEJ92323.1"/>
    </source>
</evidence>
<accession>A0A0A1TMN3</accession>
<dbReference type="STRING" id="1531966.A0A0A1TMN3"/>